<evidence type="ECO:0000256" key="1">
    <source>
        <dbReference type="SAM" id="SignalP"/>
    </source>
</evidence>
<proteinExistence type="predicted"/>
<dbReference type="RefSeq" id="WP_160603716.1">
    <property type="nucleotide sequence ID" value="NZ_WTYX01000001.1"/>
</dbReference>
<dbReference type="PANTHER" id="PTHR36302:SF1">
    <property type="entry name" value="COPPER CHAPERONE PCU(A)C"/>
    <property type="match status" value="1"/>
</dbReference>
<dbReference type="OrthoDB" id="9796962at2"/>
<comment type="caution">
    <text evidence="2">The sequence shown here is derived from an EMBL/GenBank/DDBJ whole genome shotgun (WGS) entry which is preliminary data.</text>
</comment>
<feature type="chain" id="PRO_5033029386" evidence="1">
    <location>
        <begin position="21"/>
        <end position="159"/>
    </location>
</feature>
<gene>
    <name evidence="2" type="ORF">GRI41_05360</name>
</gene>
<name>A0A844ZXM0_9SPHN</name>
<keyword evidence="3" id="KW-1185">Reference proteome</keyword>
<reference evidence="2 3" key="1">
    <citation type="submission" date="2019-12" db="EMBL/GenBank/DDBJ databases">
        <title>Genomic-based taxomic classification of the family Erythrobacteraceae.</title>
        <authorList>
            <person name="Xu L."/>
        </authorList>
    </citation>
    <scope>NUCLEOTIDE SEQUENCE [LARGE SCALE GENOMIC DNA]</scope>
    <source>
        <strain evidence="2 3">KCTC 52763</strain>
    </source>
</reference>
<dbReference type="PROSITE" id="PS51257">
    <property type="entry name" value="PROKAR_LIPOPROTEIN"/>
    <property type="match status" value="1"/>
</dbReference>
<evidence type="ECO:0000313" key="2">
    <source>
        <dbReference type="EMBL" id="MXO90239.1"/>
    </source>
</evidence>
<dbReference type="Gene3D" id="2.60.40.1890">
    <property type="entry name" value="PCu(A)C copper chaperone"/>
    <property type="match status" value="1"/>
</dbReference>
<dbReference type="SUPFAM" id="SSF110087">
    <property type="entry name" value="DR1885-like metal-binding protein"/>
    <property type="match status" value="1"/>
</dbReference>
<dbReference type="Pfam" id="PF04314">
    <property type="entry name" value="PCuAC"/>
    <property type="match status" value="1"/>
</dbReference>
<dbReference type="Proteomes" id="UP000442714">
    <property type="component" value="Unassembled WGS sequence"/>
</dbReference>
<sequence length="159" mass="16424">MTTRFLASAALAIATLGLTACGSQSEEVAQAPEGITGLTVENARMILPAVSGNPAAIYLDIAYEGEKDATLAAVYVDGAEEAMMHEYAEKDYKIQMVPLESVALTKGLKVSFEPGGKHIMAMGVSPELTAGGKTEVTLIEAGGDKTTVTADIMAAGDAR</sequence>
<evidence type="ECO:0000313" key="3">
    <source>
        <dbReference type="Proteomes" id="UP000442714"/>
    </source>
</evidence>
<dbReference type="InterPro" id="IPR036182">
    <property type="entry name" value="PCuAC_sf"/>
</dbReference>
<protein>
    <submittedName>
        <fullName evidence="2">Copper chaperone PCu(A)C</fullName>
    </submittedName>
</protein>
<dbReference type="InterPro" id="IPR007410">
    <property type="entry name" value="LpqE-like"/>
</dbReference>
<keyword evidence="1" id="KW-0732">Signal</keyword>
<dbReference type="EMBL" id="WTYX01000001">
    <property type="protein sequence ID" value="MXO90239.1"/>
    <property type="molecule type" value="Genomic_DNA"/>
</dbReference>
<dbReference type="PANTHER" id="PTHR36302">
    <property type="entry name" value="BLR7088 PROTEIN"/>
    <property type="match status" value="1"/>
</dbReference>
<accession>A0A844ZXM0</accession>
<feature type="signal peptide" evidence="1">
    <location>
        <begin position="1"/>
        <end position="20"/>
    </location>
</feature>
<dbReference type="AlphaFoldDB" id="A0A844ZXM0"/>
<dbReference type="InterPro" id="IPR058248">
    <property type="entry name" value="Lxx211020-like"/>
</dbReference>
<organism evidence="2 3">
    <name type="scientific">Pontixanthobacter aquaemixtae</name>
    <dbReference type="NCBI Taxonomy" id="1958940"/>
    <lineage>
        <taxon>Bacteria</taxon>
        <taxon>Pseudomonadati</taxon>
        <taxon>Pseudomonadota</taxon>
        <taxon>Alphaproteobacteria</taxon>
        <taxon>Sphingomonadales</taxon>
        <taxon>Erythrobacteraceae</taxon>
        <taxon>Pontixanthobacter</taxon>
    </lineage>
</organism>